<dbReference type="PANTHER" id="PTHR46844:SF1">
    <property type="entry name" value="SLR5058 PROTEIN"/>
    <property type="match status" value="1"/>
</dbReference>
<keyword evidence="2" id="KW-0808">Transferase</keyword>
<gene>
    <name evidence="2" type="ORF">NIES593_21380</name>
</gene>
<keyword evidence="3" id="KW-1185">Reference proteome</keyword>
<evidence type="ECO:0000259" key="1">
    <source>
        <dbReference type="PROSITE" id="PS50837"/>
    </source>
</evidence>
<reference evidence="2 3" key="1">
    <citation type="submission" date="2016-11" db="EMBL/GenBank/DDBJ databases">
        <title>Draft Genome Sequences of Nine Cyanobacterial Strains from Diverse Habitats.</title>
        <authorList>
            <person name="Zhu T."/>
            <person name="Hou S."/>
            <person name="Lu X."/>
            <person name="Hess W.R."/>
        </authorList>
    </citation>
    <scope>NUCLEOTIDE SEQUENCE [LARGE SCALE GENOMIC DNA]</scope>
    <source>
        <strain evidence="2 3">NIES-593</strain>
    </source>
</reference>
<dbReference type="GO" id="GO:0016301">
    <property type="term" value="F:kinase activity"/>
    <property type="evidence" value="ECO:0007669"/>
    <property type="project" value="UniProtKB-KW"/>
</dbReference>
<protein>
    <submittedName>
        <fullName evidence="2">Histidine kinase</fullName>
    </submittedName>
</protein>
<sequence>MAKRSLRSSTTGIVRAKQAFESQGWTQESLATEVGLSSRQSIWKFFTGRPIERHIFKEICFKLDLDWTEIADLPKEQLPVSQSPESEENLGIEEWVQRMRSRNREHIQTQCDTLQSSFDLTQPLLSQIYTLVNLLPHPSNQRWLEISDLQNVQPELARLDFTQLDRSAIPGMELVAQHNKLMILGKPGSGKTTFLQYIALQCNQGKYKRDLIPFFIQLRILKAEVPDEEDFSFLSYIVRHCQACGLSKHQALILLQEGKILLLLDGLDEIPENDSDVILKQIDIFSQEYYKNHIIITCRTAAVNYHFRGFTYVEIADFKQDQIETFAKKWFIATANSEREGILKAEQFLEQLERPENQPIRELGITPILLNLICSVFKERASFPTKRSKLYQAGLDILLQRWDRARGIHRDRVYQHLSLPDKIKLLCQIAATTFEQENYFFESSEILSIIEDYLRHLPNSTTDPETLWLDSEAVLKAIELQHGLLVERARDIYSFSHLTFQEYLTARKIVASPAPQKLEQELQKLASHTTENRWREVIFLTVGMLPQADFLLQKMKENVDACQETDRQLQEFLRIIARKVSAMQLPYLRSAVRAFYFTLFQSRDLNLAVSLDDNLVSMKNLPMEMTLDTTIARAFTDSLNLVQNPDLKKFINLCFTLDLESKFQLETSFQQALRDLKNQLPEPNQSKENIQIWWQTQGQNWVDRFRSLAIAYRQIGHDWQLSLQQQNLWQKYYDANLFLVECLHSDCQVSLPVKKEIEENLLLPKDMS</sequence>
<comment type="caution">
    <text evidence="2">The sequence shown here is derived from an EMBL/GenBank/DDBJ whole genome shotgun (WGS) entry which is preliminary data.</text>
</comment>
<dbReference type="EMBL" id="MRCB01000043">
    <property type="protein sequence ID" value="OKH19126.1"/>
    <property type="molecule type" value="Genomic_DNA"/>
</dbReference>
<dbReference type="InterPro" id="IPR007111">
    <property type="entry name" value="NACHT_NTPase"/>
</dbReference>
<dbReference type="OrthoDB" id="448481at2"/>
<evidence type="ECO:0000313" key="3">
    <source>
        <dbReference type="Proteomes" id="UP000186868"/>
    </source>
</evidence>
<organism evidence="2 3">
    <name type="scientific">Hydrococcus rivularis NIES-593</name>
    <dbReference type="NCBI Taxonomy" id="1921803"/>
    <lineage>
        <taxon>Bacteria</taxon>
        <taxon>Bacillati</taxon>
        <taxon>Cyanobacteriota</taxon>
        <taxon>Cyanophyceae</taxon>
        <taxon>Pleurocapsales</taxon>
        <taxon>Hydrococcaceae</taxon>
        <taxon>Hydrococcus</taxon>
    </lineage>
</organism>
<keyword evidence="2" id="KW-0418">Kinase</keyword>
<dbReference type="Gene3D" id="3.40.50.300">
    <property type="entry name" value="P-loop containing nucleotide triphosphate hydrolases"/>
    <property type="match status" value="1"/>
</dbReference>
<accession>A0A1U7H8A3</accession>
<dbReference type="InterPro" id="IPR027417">
    <property type="entry name" value="P-loop_NTPase"/>
</dbReference>
<dbReference type="InterPro" id="IPR001387">
    <property type="entry name" value="Cro/C1-type_HTH"/>
</dbReference>
<evidence type="ECO:0000313" key="2">
    <source>
        <dbReference type="EMBL" id="OKH19126.1"/>
    </source>
</evidence>
<dbReference type="STRING" id="1921803.NIES593_21380"/>
<dbReference type="InterPro" id="IPR054501">
    <property type="entry name" value="NCH2"/>
</dbReference>
<dbReference type="PROSITE" id="PS50837">
    <property type="entry name" value="NACHT"/>
    <property type="match status" value="1"/>
</dbReference>
<dbReference type="AlphaFoldDB" id="A0A1U7H8A3"/>
<dbReference type="CDD" id="cd00093">
    <property type="entry name" value="HTH_XRE"/>
    <property type="match status" value="1"/>
</dbReference>
<dbReference type="Pfam" id="PF05729">
    <property type="entry name" value="NACHT"/>
    <property type="match status" value="1"/>
</dbReference>
<name>A0A1U7H8A3_9CYAN</name>
<feature type="domain" description="NACHT" evidence="1">
    <location>
        <begin position="179"/>
        <end position="302"/>
    </location>
</feature>
<dbReference type="Proteomes" id="UP000186868">
    <property type="component" value="Unassembled WGS sequence"/>
</dbReference>
<dbReference type="Pfam" id="PF22727">
    <property type="entry name" value="NCH2"/>
    <property type="match status" value="1"/>
</dbReference>
<dbReference type="SUPFAM" id="SSF52540">
    <property type="entry name" value="P-loop containing nucleoside triphosphate hydrolases"/>
    <property type="match status" value="1"/>
</dbReference>
<dbReference type="PANTHER" id="PTHR46844">
    <property type="entry name" value="SLR5058 PROTEIN"/>
    <property type="match status" value="1"/>
</dbReference>
<proteinExistence type="predicted"/>
<dbReference type="RefSeq" id="WP_073601522.1">
    <property type="nucleotide sequence ID" value="NZ_MRCB01000043.1"/>
</dbReference>